<organism evidence="2">
    <name type="scientific">Amphimedon queenslandica</name>
    <name type="common">Sponge</name>
    <dbReference type="NCBI Taxonomy" id="400682"/>
    <lineage>
        <taxon>Eukaryota</taxon>
        <taxon>Metazoa</taxon>
        <taxon>Porifera</taxon>
        <taxon>Demospongiae</taxon>
        <taxon>Heteroscleromorpha</taxon>
        <taxon>Haplosclerida</taxon>
        <taxon>Niphatidae</taxon>
        <taxon>Amphimedon</taxon>
    </lineage>
</organism>
<accession>A0A1X7VJC0</accession>
<name>A0A1X7VJC0_AMPQE</name>
<evidence type="ECO:0000313" key="2">
    <source>
        <dbReference type="EnsemblMetazoa" id="Aqu2.1.40127_001"/>
    </source>
</evidence>
<reference evidence="2" key="1">
    <citation type="submission" date="2017-05" db="UniProtKB">
        <authorList>
            <consortium name="EnsemblMetazoa"/>
        </authorList>
    </citation>
    <scope>IDENTIFICATION</scope>
</reference>
<evidence type="ECO:0000256" key="1">
    <source>
        <dbReference type="SAM" id="MobiDB-lite"/>
    </source>
</evidence>
<protein>
    <submittedName>
        <fullName evidence="2">Uncharacterized protein</fullName>
    </submittedName>
</protein>
<proteinExistence type="predicted"/>
<feature type="region of interest" description="Disordered" evidence="1">
    <location>
        <begin position="31"/>
        <end position="58"/>
    </location>
</feature>
<dbReference type="InParanoid" id="A0A1X7VJC0"/>
<dbReference type="EnsemblMetazoa" id="Aqu2.1.40127_001">
    <property type="protein sequence ID" value="Aqu2.1.40127_001"/>
    <property type="gene ID" value="Aqu2.1.40127"/>
</dbReference>
<dbReference type="AlphaFoldDB" id="A0A1X7VJC0"/>
<sequence>MARMMPPSSTRCNACDRSEVIDFELENSSATEDFEKSVGQGGIKDSEQADNGGCTPDDSVFRVAMEESATVCSSGQHQVDEKTDKEAMTDILMHYIEALEQDCSKVMASTEERKHCGQNFH</sequence>